<protein>
    <submittedName>
        <fullName evidence="1">Uncharacterized protein</fullName>
    </submittedName>
</protein>
<gene>
    <name evidence="1" type="ORF">SAMN05192581_101410</name>
</gene>
<organism evidence="1 2">
    <name type="scientific">Bacteroides ovatus</name>
    <dbReference type="NCBI Taxonomy" id="28116"/>
    <lineage>
        <taxon>Bacteria</taxon>
        <taxon>Pseudomonadati</taxon>
        <taxon>Bacteroidota</taxon>
        <taxon>Bacteroidia</taxon>
        <taxon>Bacteroidales</taxon>
        <taxon>Bacteroidaceae</taxon>
        <taxon>Bacteroides</taxon>
    </lineage>
</organism>
<sequence length="71" mass="8388">MRYKVKTKFVFEGYFEIEADNRNEAKRLVGENCGLVMGGNIHTNLDDEEVDWNFDTHPDIHIGQIYRIKKE</sequence>
<reference evidence="1 2" key="1">
    <citation type="submission" date="2016-10" db="EMBL/GenBank/DDBJ databases">
        <authorList>
            <person name="de Groot N.N."/>
        </authorList>
    </citation>
    <scope>NUCLEOTIDE SEQUENCE [LARGE SCALE GENOMIC DNA]</scope>
    <source>
        <strain evidence="1 2">NLAE-zl-C500</strain>
    </source>
</reference>
<proteinExistence type="predicted"/>
<dbReference type="EMBL" id="FMYE01000014">
    <property type="protein sequence ID" value="SDB76846.1"/>
    <property type="molecule type" value="Genomic_DNA"/>
</dbReference>
<accession>A0A1G6G6N9</accession>
<evidence type="ECO:0000313" key="1">
    <source>
        <dbReference type="EMBL" id="SDB76846.1"/>
    </source>
</evidence>
<evidence type="ECO:0000313" key="2">
    <source>
        <dbReference type="Proteomes" id="UP000183670"/>
    </source>
</evidence>
<name>A0A1G6G6N9_BACOV</name>
<dbReference type="AlphaFoldDB" id="A0A1G6G6N9"/>
<dbReference type="Proteomes" id="UP000183670">
    <property type="component" value="Unassembled WGS sequence"/>
</dbReference>
<dbReference type="RefSeq" id="WP_074557773.1">
    <property type="nucleotide sequence ID" value="NZ_FMYE01000014.1"/>
</dbReference>